<feature type="domain" description="Glycosyl transferase family 1" evidence="1">
    <location>
        <begin position="165"/>
        <end position="295"/>
    </location>
</feature>
<accession>A0A3A3F762</accession>
<comment type="caution">
    <text evidence="3">The sequence shown here is derived from an EMBL/GenBank/DDBJ whole genome shotgun (WGS) entry which is preliminary data.</text>
</comment>
<evidence type="ECO:0000313" key="4">
    <source>
        <dbReference type="Proteomes" id="UP000265938"/>
    </source>
</evidence>
<dbReference type="InterPro" id="IPR050194">
    <property type="entry name" value="Glycosyltransferase_grp1"/>
</dbReference>
<dbReference type="PANTHER" id="PTHR45947">
    <property type="entry name" value="SULFOQUINOVOSYL TRANSFERASE SQD2"/>
    <property type="match status" value="1"/>
</dbReference>
<dbReference type="SUPFAM" id="SSF53756">
    <property type="entry name" value="UDP-Glycosyltransferase/glycogen phosphorylase"/>
    <property type="match status" value="1"/>
</dbReference>
<organism evidence="3 4">
    <name type="scientific">Pseudoalteromonas gelatinilytica</name>
    <dbReference type="NCBI Taxonomy" id="1703256"/>
    <lineage>
        <taxon>Bacteria</taxon>
        <taxon>Pseudomonadati</taxon>
        <taxon>Pseudomonadota</taxon>
        <taxon>Gammaproteobacteria</taxon>
        <taxon>Alteromonadales</taxon>
        <taxon>Pseudoalteromonadaceae</taxon>
        <taxon>Pseudoalteromonas</taxon>
    </lineage>
</organism>
<proteinExistence type="predicted"/>
<dbReference type="GO" id="GO:0016757">
    <property type="term" value="F:glycosyltransferase activity"/>
    <property type="evidence" value="ECO:0007669"/>
    <property type="project" value="InterPro"/>
</dbReference>
<dbReference type="Proteomes" id="UP000265938">
    <property type="component" value="Unassembled WGS sequence"/>
</dbReference>
<dbReference type="RefSeq" id="WP_119852582.1">
    <property type="nucleotide sequence ID" value="NZ_QYSE01000001.1"/>
</dbReference>
<feature type="domain" description="Glycosyltransferase subfamily 4-like N-terminal" evidence="2">
    <location>
        <begin position="41"/>
        <end position="145"/>
    </location>
</feature>
<name>A0A3A3F762_9GAMM</name>
<evidence type="ECO:0000259" key="1">
    <source>
        <dbReference type="Pfam" id="PF00534"/>
    </source>
</evidence>
<dbReference type="Gene3D" id="3.40.50.2000">
    <property type="entry name" value="Glycogen Phosphorylase B"/>
    <property type="match status" value="2"/>
</dbReference>
<evidence type="ECO:0000259" key="2">
    <source>
        <dbReference type="Pfam" id="PF13439"/>
    </source>
</evidence>
<keyword evidence="3" id="KW-0808">Transferase</keyword>
<gene>
    <name evidence="3" type="ORF">D4741_08080</name>
</gene>
<dbReference type="PANTHER" id="PTHR45947:SF3">
    <property type="entry name" value="SULFOQUINOVOSYL TRANSFERASE SQD2"/>
    <property type="match status" value="1"/>
</dbReference>
<evidence type="ECO:0000313" key="3">
    <source>
        <dbReference type="EMBL" id="RJF38008.1"/>
    </source>
</evidence>
<dbReference type="CDD" id="cd03801">
    <property type="entry name" value="GT4_PimA-like"/>
    <property type="match status" value="1"/>
</dbReference>
<dbReference type="EMBL" id="QYSE01000001">
    <property type="protein sequence ID" value="RJF38008.1"/>
    <property type="molecule type" value="Genomic_DNA"/>
</dbReference>
<sequence length="350" mass="40089">MSDFRVLLLSNMGPSKNKPNSGRFVYNQYESLKKQGNCHVDFYYLDQEEKSGIAKLLRYPLFFVRFVLSYIFSFKKYDIIHVHFYFPNVLLAIAYKLFRNRRAKIVVTFHGSDIYLYSTPGPLYRYSSRFVDKFIFVSEKLKQRFFKPVSGSVLSAGVNDLFYEQHEPSNKRFDFVFVGNLNKNKGIERLESILNNFQRKLTVAIVGSGDSSFIERLANNEQVSIHYFDYCSAQQLVTIYNESYMLINLSYNESFGLVMAEAMACGLPVIATKTDGSTAQVINGENGFLIPNDENVCVNATSAIEQVLDLTEQNYLSMRLCAVKSAAPYQLSSVTEEVLKIYAKLRVDNE</sequence>
<dbReference type="InterPro" id="IPR001296">
    <property type="entry name" value="Glyco_trans_1"/>
</dbReference>
<dbReference type="Pfam" id="PF00534">
    <property type="entry name" value="Glycos_transf_1"/>
    <property type="match status" value="1"/>
</dbReference>
<protein>
    <submittedName>
        <fullName evidence="3">Glycosyltransferase</fullName>
    </submittedName>
</protein>
<reference evidence="3 4" key="1">
    <citation type="submission" date="2018-09" db="EMBL/GenBank/DDBJ databases">
        <title>Identification of marine bacteria producing industrial enzymes.</title>
        <authorList>
            <person name="Cheng T.H."/>
            <person name="Saidin J."/>
            <person name="Muhd D.D."/>
            <person name="Isa M.N.M."/>
            <person name="Bakar M.F.A."/>
            <person name="Ismail N."/>
        </authorList>
    </citation>
    <scope>NUCLEOTIDE SEQUENCE [LARGE SCALE GENOMIC DNA]</scope>
    <source>
        <strain evidence="3 4">MNAD 1.6</strain>
    </source>
</reference>
<dbReference type="InterPro" id="IPR028098">
    <property type="entry name" value="Glyco_trans_4-like_N"/>
</dbReference>
<dbReference type="Pfam" id="PF13439">
    <property type="entry name" value="Glyco_transf_4"/>
    <property type="match status" value="1"/>
</dbReference>
<dbReference type="AlphaFoldDB" id="A0A3A3F762"/>